<dbReference type="EMBL" id="NCKW01004218">
    <property type="protein sequence ID" value="POM74951.1"/>
    <property type="molecule type" value="Genomic_DNA"/>
</dbReference>
<evidence type="ECO:0000313" key="1">
    <source>
        <dbReference type="EMBL" id="POM74951.1"/>
    </source>
</evidence>
<comment type="caution">
    <text evidence="1">The sequence shown here is derived from an EMBL/GenBank/DDBJ whole genome shotgun (WGS) entry which is preliminary data.</text>
</comment>
<dbReference type="OrthoDB" id="122223at2759"/>
<keyword evidence="2" id="KW-1185">Reference proteome</keyword>
<sequence>MDDLHTAAYERALAFRYFDRPSSYRRCGDRWNRLLYDELYLNETEFLEYFQMKREAFFRLVELVRYHSALASSGYCRCHGGAELHMLVLLKCIGSFGNDVTWSKQAQFLGLGKGTIGNYLHRAYGVVVALEDSTLVWPHASECIQFLGGYKHSFVNCIGLVNGTLLRLEFKP</sequence>
<dbReference type="AlphaFoldDB" id="A0A2P4YAX2"/>
<evidence type="ECO:0000313" key="2">
    <source>
        <dbReference type="Proteomes" id="UP000237271"/>
    </source>
</evidence>
<name>A0A2P4YAX2_9STRA</name>
<gene>
    <name evidence="1" type="ORF">PHPALM_8007</name>
</gene>
<organism evidence="1 2">
    <name type="scientific">Phytophthora palmivora</name>
    <dbReference type="NCBI Taxonomy" id="4796"/>
    <lineage>
        <taxon>Eukaryota</taxon>
        <taxon>Sar</taxon>
        <taxon>Stramenopiles</taxon>
        <taxon>Oomycota</taxon>
        <taxon>Peronosporomycetes</taxon>
        <taxon>Peronosporales</taxon>
        <taxon>Peronosporaceae</taxon>
        <taxon>Phytophthora</taxon>
    </lineage>
</organism>
<reference evidence="1 2" key="1">
    <citation type="journal article" date="2017" name="Genome Biol. Evol.">
        <title>Phytophthora megakarya and P. palmivora, closely related causal agents of cacao black pod rot, underwent increases in genome sizes and gene numbers by different mechanisms.</title>
        <authorList>
            <person name="Ali S.S."/>
            <person name="Shao J."/>
            <person name="Lary D.J."/>
            <person name="Kronmiller B."/>
            <person name="Shen D."/>
            <person name="Strem M.D."/>
            <person name="Amoako-Attah I."/>
            <person name="Akrofi A.Y."/>
            <person name="Begoude B.A."/>
            <person name="Ten Hoopen G.M."/>
            <person name="Coulibaly K."/>
            <person name="Kebe B.I."/>
            <person name="Melnick R.L."/>
            <person name="Guiltinan M.J."/>
            <person name="Tyler B.M."/>
            <person name="Meinhardt L.W."/>
            <person name="Bailey B.A."/>
        </authorList>
    </citation>
    <scope>NUCLEOTIDE SEQUENCE [LARGE SCALE GENOMIC DNA]</scope>
    <source>
        <strain evidence="2">sbr112.9</strain>
    </source>
</reference>
<proteinExistence type="predicted"/>
<accession>A0A2P4YAX2</accession>
<protein>
    <submittedName>
        <fullName evidence="1">Uncharacterized protein</fullName>
    </submittedName>
</protein>
<dbReference type="Proteomes" id="UP000237271">
    <property type="component" value="Unassembled WGS sequence"/>
</dbReference>